<proteinExistence type="predicted"/>
<dbReference type="AlphaFoldDB" id="A0A6A6XXP7"/>
<dbReference type="OrthoDB" id="3364132at2759"/>
<evidence type="ECO:0000313" key="3">
    <source>
        <dbReference type="EMBL" id="KAF2801159.1"/>
    </source>
</evidence>
<protein>
    <recommendedName>
        <fullName evidence="2">DUF7918 domain-containing protein</fullName>
    </recommendedName>
</protein>
<dbReference type="InterPro" id="IPR057678">
    <property type="entry name" value="DUF7918"/>
</dbReference>
<feature type="compositionally biased region" description="Basic and acidic residues" evidence="1">
    <location>
        <begin position="279"/>
        <end position="293"/>
    </location>
</feature>
<feature type="region of interest" description="Disordered" evidence="1">
    <location>
        <begin position="234"/>
        <end position="253"/>
    </location>
</feature>
<feature type="domain" description="DUF7918" evidence="2">
    <location>
        <begin position="9"/>
        <end position="232"/>
    </location>
</feature>
<evidence type="ECO:0000259" key="2">
    <source>
        <dbReference type="Pfam" id="PF25534"/>
    </source>
</evidence>
<gene>
    <name evidence="3" type="ORF">K505DRAFT_380938</name>
</gene>
<keyword evidence="4" id="KW-1185">Reference proteome</keyword>
<dbReference type="PANTHER" id="PTHR36223">
    <property type="entry name" value="BETA-LACTAMASE-TYPE TRANSPEPTIDASE FOLD DOMAIN CONTAINING PROTEIN"/>
    <property type="match status" value="1"/>
</dbReference>
<evidence type="ECO:0000256" key="1">
    <source>
        <dbReference type="SAM" id="MobiDB-lite"/>
    </source>
</evidence>
<dbReference type="PANTHER" id="PTHR36223:SF1">
    <property type="entry name" value="TRANSCRIPTION ELONGATION FACTOR EAF N-TERMINAL DOMAIN-CONTAINING PROTEIN"/>
    <property type="match status" value="1"/>
</dbReference>
<feature type="region of interest" description="Disordered" evidence="1">
    <location>
        <begin position="279"/>
        <end position="304"/>
    </location>
</feature>
<sequence length="326" mass="36848">MAILPGLPGLQVEVVVGDSPLIEYDDEEEEETRAKTVSKYIEAATGAEFKVRYYFANTFLLRHGVQVEVSVDGDSMSRQVLRMSKIAKTKTFTCAGASSRIGRKRYEHNFRFSELKKAEDSGQGIDRTLKKALESAGKIMVDFHYVKNIKKVKASRYTLDPHAGISSLGTIPEKALSTKGLSHSTSFADPKECKSGSVSCELVGSKDSPFARFIFKYRSLARLKEMWIIRRTPSPDLRTPMPRPTPVPQQETSATELRRLEDLNKEEMLVLLRHYREKDSATPKIKQEAKRELPDDDENEISVVGERSAKHRRLLPTNKDEVIELD</sequence>
<accession>A0A6A6XXP7</accession>
<evidence type="ECO:0000313" key="4">
    <source>
        <dbReference type="Proteomes" id="UP000799757"/>
    </source>
</evidence>
<reference evidence="3" key="1">
    <citation type="journal article" date="2020" name="Stud. Mycol.">
        <title>101 Dothideomycetes genomes: a test case for predicting lifestyles and emergence of pathogens.</title>
        <authorList>
            <person name="Haridas S."/>
            <person name="Albert R."/>
            <person name="Binder M."/>
            <person name="Bloem J."/>
            <person name="Labutti K."/>
            <person name="Salamov A."/>
            <person name="Andreopoulos B."/>
            <person name="Baker S."/>
            <person name="Barry K."/>
            <person name="Bills G."/>
            <person name="Bluhm B."/>
            <person name="Cannon C."/>
            <person name="Castanera R."/>
            <person name="Culley D."/>
            <person name="Daum C."/>
            <person name="Ezra D."/>
            <person name="Gonzalez J."/>
            <person name="Henrissat B."/>
            <person name="Kuo A."/>
            <person name="Liang C."/>
            <person name="Lipzen A."/>
            <person name="Lutzoni F."/>
            <person name="Magnuson J."/>
            <person name="Mondo S."/>
            <person name="Nolan M."/>
            <person name="Ohm R."/>
            <person name="Pangilinan J."/>
            <person name="Park H.-J."/>
            <person name="Ramirez L."/>
            <person name="Alfaro M."/>
            <person name="Sun H."/>
            <person name="Tritt A."/>
            <person name="Yoshinaga Y."/>
            <person name="Zwiers L.-H."/>
            <person name="Turgeon B."/>
            <person name="Goodwin S."/>
            <person name="Spatafora J."/>
            <person name="Crous P."/>
            <person name="Grigoriev I."/>
        </authorList>
    </citation>
    <scope>NUCLEOTIDE SEQUENCE</scope>
    <source>
        <strain evidence="3">CBS 109.77</strain>
    </source>
</reference>
<name>A0A6A6XXP7_9PLEO</name>
<dbReference type="Pfam" id="PF25534">
    <property type="entry name" value="DUF7918"/>
    <property type="match status" value="1"/>
</dbReference>
<dbReference type="EMBL" id="MU001738">
    <property type="protein sequence ID" value="KAF2801159.1"/>
    <property type="molecule type" value="Genomic_DNA"/>
</dbReference>
<dbReference type="Proteomes" id="UP000799757">
    <property type="component" value="Unassembled WGS sequence"/>
</dbReference>
<organism evidence="3 4">
    <name type="scientific">Melanomma pulvis-pyrius CBS 109.77</name>
    <dbReference type="NCBI Taxonomy" id="1314802"/>
    <lineage>
        <taxon>Eukaryota</taxon>
        <taxon>Fungi</taxon>
        <taxon>Dikarya</taxon>
        <taxon>Ascomycota</taxon>
        <taxon>Pezizomycotina</taxon>
        <taxon>Dothideomycetes</taxon>
        <taxon>Pleosporomycetidae</taxon>
        <taxon>Pleosporales</taxon>
        <taxon>Melanommataceae</taxon>
        <taxon>Melanomma</taxon>
    </lineage>
</organism>